<dbReference type="InterPro" id="IPR013923">
    <property type="entry name" value="Autophagy-rel_prot_16_dom"/>
</dbReference>
<dbReference type="GO" id="GO:0000045">
    <property type="term" value="P:autophagosome assembly"/>
    <property type="evidence" value="ECO:0007669"/>
    <property type="project" value="InterPro"/>
</dbReference>
<dbReference type="Pfam" id="PF08614">
    <property type="entry name" value="ATG16"/>
    <property type="match status" value="1"/>
</dbReference>
<keyword evidence="1" id="KW-0175">Coiled coil</keyword>
<dbReference type="PANTHER" id="PTHR19878:SF6">
    <property type="entry name" value="AUTOPHAGY-RELATED PROTEIN 16-1"/>
    <property type="match status" value="1"/>
</dbReference>
<proteinExistence type="predicted"/>
<evidence type="ECO:0000256" key="2">
    <source>
        <dbReference type="SAM" id="MobiDB-lite"/>
    </source>
</evidence>
<organism evidence="4 5">
    <name type="scientific">Pan troglodytes</name>
    <name type="common">Chimpanzee</name>
    <dbReference type="NCBI Taxonomy" id="9598"/>
    <lineage>
        <taxon>Eukaryota</taxon>
        <taxon>Metazoa</taxon>
        <taxon>Chordata</taxon>
        <taxon>Craniata</taxon>
        <taxon>Vertebrata</taxon>
        <taxon>Euteleostomi</taxon>
        <taxon>Mammalia</taxon>
        <taxon>Eutheria</taxon>
        <taxon>Euarchontoglires</taxon>
        <taxon>Primates</taxon>
        <taxon>Haplorrhini</taxon>
        <taxon>Catarrhini</taxon>
        <taxon>Hominidae</taxon>
        <taxon>Pan</taxon>
    </lineage>
</organism>
<feature type="region of interest" description="Disordered" evidence="2">
    <location>
        <begin position="162"/>
        <end position="187"/>
    </location>
</feature>
<feature type="non-terminal residue" evidence="4">
    <location>
        <position position="187"/>
    </location>
</feature>
<dbReference type="SMR" id="A0A2J8NES0"/>
<comment type="caution">
    <text evidence="4">The sequence shown here is derived from an EMBL/GenBank/DDBJ whole genome shotgun (WGS) entry which is preliminary data.</text>
</comment>
<dbReference type="PANTHER" id="PTHR19878">
    <property type="entry name" value="AUTOPHAGY PROTEIN 16-LIKE"/>
    <property type="match status" value="1"/>
</dbReference>
<evidence type="ECO:0000313" key="4">
    <source>
        <dbReference type="EMBL" id="PNI70264.1"/>
    </source>
</evidence>
<sequence length="187" mass="21975">MSSGLRAADFPRWKRHISEQLRRRDRLQRQAFEEIILQYNKLLEKSDLHSVLAQKLQAEKHDVPNRHEISPGHDGTWNDNQLQEMAQLRIKHQEELTELHKKRGELAQLVIDLNNQMQRKDREMQMNEAKRRQARLQKELAEAAKEPLPVEQDDDIEVIVDETSDHTEETSPVRAISRAATKRLSQP</sequence>
<name>A0A2J8NES0_PANTR</name>
<evidence type="ECO:0000259" key="3">
    <source>
        <dbReference type="Pfam" id="PF08614"/>
    </source>
</evidence>
<gene>
    <name evidence="4" type="ORF">CK820_G0010806</name>
</gene>
<reference evidence="4 5" key="1">
    <citation type="submission" date="2017-12" db="EMBL/GenBank/DDBJ databases">
        <title>High-resolution comparative analysis of great ape genomes.</title>
        <authorList>
            <person name="Pollen A."/>
            <person name="Hastie A."/>
            <person name="Hormozdiari F."/>
            <person name="Dougherty M."/>
            <person name="Liu R."/>
            <person name="Chaisson M."/>
            <person name="Hoppe E."/>
            <person name="Hill C."/>
            <person name="Pang A."/>
            <person name="Hillier L."/>
            <person name="Baker C."/>
            <person name="Armstrong J."/>
            <person name="Shendure J."/>
            <person name="Paten B."/>
            <person name="Wilson R."/>
            <person name="Chao H."/>
            <person name="Schneider V."/>
            <person name="Ventura M."/>
            <person name="Kronenberg Z."/>
            <person name="Murali S."/>
            <person name="Gordon D."/>
            <person name="Cantsilieris S."/>
            <person name="Munson K."/>
            <person name="Nelson B."/>
            <person name="Raja A."/>
            <person name="Underwood J."/>
            <person name="Diekhans M."/>
            <person name="Fiddes I."/>
            <person name="Haussler D."/>
            <person name="Eichler E."/>
        </authorList>
    </citation>
    <scope>NUCLEOTIDE SEQUENCE [LARGE SCALE GENOMIC DNA]</scope>
    <source>
        <strain evidence="4">Yerkes chimp pedigree #C0471</strain>
    </source>
</reference>
<dbReference type="InterPro" id="IPR045160">
    <property type="entry name" value="ATG16"/>
</dbReference>
<evidence type="ECO:0000313" key="5">
    <source>
        <dbReference type="Proteomes" id="UP000236370"/>
    </source>
</evidence>
<feature type="coiled-coil region" evidence="1">
    <location>
        <begin position="78"/>
        <end position="146"/>
    </location>
</feature>
<accession>A0A2J8NES0</accession>
<feature type="domain" description="Autophagy-related protein 16" evidence="3">
    <location>
        <begin position="16"/>
        <end position="143"/>
    </location>
</feature>
<protein>
    <submittedName>
        <fullName evidence="4">ATG16L1 isoform 17</fullName>
    </submittedName>
</protein>
<dbReference type="EMBL" id="NBAG03000230">
    <property type="protein sequence ID" value="PNI70264.1"/>
    <property type="molecule type" value="Genomic_DNA"/>
</dbReference>
<dbReference type="Proteomes" id="UP000236370">
    <property type="component" value="Unassembled WGS sequence"/>
</dbReference>
<evidence type="ECO:0000256" key="1">
    <source>
        <dbReference type="SAM" id="Coils"/>
    </source>
</evidence>
<dbReference type="AlphaFoldDB" id="A0A2J8NES0"/>